<protein>
    <submittedName>
        <fullName evidence="1">Uncharacterized protein</fullName>
    </submittedName>
</protein>
<comment type="caution">
    <text evidence="1">The sequence shown here is derived from an EMBL/GenBank/DDBJ whole genome shotgun (WGS) entry which is preliminary data.</text>
</comment>
<dbReference type="EMBL" id="ACHF01000067">
    <property type="protein sequence ID" value="EEI62662.1"/>
    <property type="molecule type" value="Genomic_DNA"/>
</dbReference>
<keyword evidence="2" id="KW-1185">Reference proteome</keyword>
<evidence type="ECO:0000313" key="1">
    <source>
        <dbReference type="EMBL" id="EEI62662.1"/>
    </source>
</evidence>
<dbReference type="Proteomes" id="UP000006237">
    <property type="component" value="Unassembled WGS sequence"/>
</dbReference>
<gene>
    <name evidence="1" type="ORF">HMPREF0293_1811</name>
</gene>
<reference evidence="1 2" key="1">
    <citation type="submission" date="2009-01" db="EMBL/GenBank/DDBJ databases">
        <authorList>
            <person name="Qin X."/>
            <person name="Bachman B."/>
            <person name="Battles P."/>
            <person name="Bell A."/>
            <person name="Bess C."/>
            <person name="Bickham C."/>
            <person name="Chaboub L."/>
            <person name="Chen D."/>
            <person name="Coyle M."/>
            <person name="Deiros D.R."/>
            <person name="Dinh H."/>
            <person name="Forbes L."/>
            <person name="Fowler G."/>
            <person name="Francisco L."/>
            <person name="Fu Q."/>
            <person name="Gubbala S."/>
            <person name="Hale W."/>
            <person name="Han Y."/>
            <person name="Hemphill L."/>
            <person name="Highlander S.K."/>
            <person name="Hirani K."/>
            <person name="Hogues M."/>
            <person name="Jackson L."/>
            <person name="Jakkamsetti A."/>
            <person name="Javaid M."/>
            <person name="Jiang H."/>
            <person name="Korchina V."/>
            <person name="Kovar C."/>
            <person name="Lara F."/>
            <person name="Lee S."/>
            <person name="Mata R."/>
            <person name="Mathew T."/>
            <person name="Moen C."/>
            <person name="Morales K."/>
            <person name="Munidasa M."/>
            <person name="Nazareth L."/>
            <person name="Ngo R."/>
            <person name="Nguyen L."/>
            <person name="Okwuonu G."/>
            <person name="Ongeri F."/>
            <person name="Patil S."/>
            <person name="Petrosino J."/>
            <person name="Pham C."/>
            <person name="Pham P."/>
            <person name="Pu L.-L."/>
            <person name="Puazo M."/>
            <person name="Raj R."/>
            <person name="Reid J."/>
            <person name="Rouhana J."/>
            <person name="Saada N."/>
            <person name="Shang Y."/>
            <person name="Simmons D."/>
            <person name="Thornton R."/>
            <person name="Warren J."/>
            <person name="Weissenberger G."/>
            <person name="Zhang J."/>
            <person name="Zhang L."/>
            <person name="Zhou C."/>
            <person name="Zhu D."/>
            <person name="Muzny D."/>
            <person name="Worley K."/>
            <person name="Gibbs R."/>
        </authorList>
    </citation>
    <scope>NUCLEOTIDE SEQUENCE [LARGE SCALE GENOMIC DNA]</scope>
    <source>
        <strain evidence="1 2">ATCC 51866</strain>
    </source>
</reference>
<sequence>MKKVLIPTFRGEFGGMCEVAHNNFFSFKFKQLMRPKISFTPINASEKACLNFMPYLYFDYKASFNNNATYPRKCPTRPSTN</sequence>
<name>A0ABP2DRL8_9CORY</name>
<evidence type="ECO:0000313" key="2">
    <source>
        <dbReference type="Proteomes" id="UP000006237"/>
    </source>
</evidence>
<accession>A0ABP2DRL8</accession>
<organism evidence="1 2">
    <name type="scientific">Corynebacterium glucuronolyticum ATCC 51866</name>
    <dbReference type="NCBI Taxonomy" id="548478"/>
    <lineage>
        <taxon>Bacteria</taxon>
        <taxon>Bacillati</taxon>
        <taxon>Actinomycetota</taxon>
        <taxon>Actinomycetes</taxon>
        <taxon>Mycobacteriales</taxon>
        <taxon>Corynebacteriaceae</taxon>
        <taxon>Corynebacterium</taxon>
    </lineage>
</organism>
<proteinExistence type="predicted"/>